<organism evidence="1 2">
    <name type="scientific">Photobacterium marinum</name>
    <dbReference type="NCBI Taxonomy" id="1056511"/>
    <lineage>
        <taxon>Bacteria</taxon>
        <taxon>Pseudomonadati</taxon>
        <taxon>Pseudomonadota</taxon>
        <taxon>Gammaproteobacteria</taxon>
        <taxon>Vibrionales</taxon>
        <taxon>Vibrionaceae</taxon>
        <taxon>Photobacterium</taxon>
    </lineage>
</organism>
<dbReference type="EMBL" id="AMZO01000065">
    <property type="protein sequence ID" value="ELR63076.1"/>
    <property type="molecule type" value="Genomic_DNA"/>
</dbReference>
<name>L8J2V7_9GAMM</name>
<dbReference type="PATRIC" id="fig|1056511.3.peg.4952"/>
<gene>
    <name evidence="1" type="ORF">C942_04732</name>
</gene>
<accession>L8J2V7</accession>
<comment type="caution">
    <text evidence="1">The sequence shown here is derived from an EMBL/GenBank/DDBJ whole genome shotgun (WGS) entry which is preliminary data.</text>
</comment>
<sequence length="46" mass="5130">MVGGQQTGLKHLMLPHVMATVTMDMVHGLVSWMSRAIQACTKTYRI</sequence>
<dbReference type="Proteomes" id="UP000011134">
    <property type="component" value="Unassembled WGS sequence"/>
</dbReference>
<proteinExistence type="predicted"/>
<reference evidence="1 2" key="1">
    <citation type="submission" date="2012-12" db="EMBL/GenBank/DDBJ databases">
        <title>Genome Assembly of Photobacterium sp. AK15.</title>
        <authorList>
            <person name="Khatri I."/>
            <person name="Vaidya B."/>
            <person name="Srinivas T.N.R."/>
            <person name="Subramanian S."/>
            <person name="Pinnaka A."/>
        </authorList>
    </citation>
    <scope>NUCLEOTIDE SEQUENCE [LARGE SCALE GENOMIC DNA]</scope>
    <source>
        <strain evidence="1 2">AK15</strain>
    </source>
</reference>
<protein>
    <submittedName>
        <fullName evidence="1">Uncharacterized protein</fullName>
    </submittedName>
</protein>
<dbReference type="AlphaFoldDB" id="L8J2V7"/>
<evidence type="ECO:0000313" key="1">
    <source>
        <dbReference type="EMBL" id="ELR63076.1"/>
    </source>
</evidence>
<evidence type="ECO:0000313" key="2">
    <source>
        <dbReference type="Proteomes" id="UP000011134"/>
    </source>
</evidence>
<keyword evidence="2" id="KW-1185">Reference proteome</keyword>